<feature type="region of interest" description="Disordered" evidence="1">
    <location>
        <begin position="181"/>
        <end position="215"/>
    </location>
</feature>
<evidence type="ECO:0000313" key="3">
    <source>
        <dbReference type="Proteomes" id="UP001501115"/>
    </source>
</evidence>
<organism evidence="2 3">
    <name type="scientific">Streptomyces venetus</name>
    <dbReference type="NCBI Taxonomy" id="1701086"/>
    <lineage>
        <taxon>Bacteria</taxon>
        <taxon>Bacillati</taxon>
        <taxon>Actinomycetota</taxon>
        <taxon>Actinomycetes</taxon>
        <taxon>Kitasatosporales</taxon>
        <taxon>Streptomycetaceae</taxon>
        <taxon>Streptomyces</taxon>
    </lineage>
</organism>
<protein>
    <submittedName>
        <fullName evidence="2">FMN-binding negative transcriptional regulator</fullName>
    </submittedName>
</protein>
<dbReference type="PANTHER" id="PTHR35802">
    <property type="entry name" value="PROTEASE SYNTHASE AND SPORULATION PROTEIN PAI 2"/>
    <property type="match status" value="1"/>
</dbReference>
<evidence type="ECO:0000256" key="1">
    <source>
        <dbReference type="SAM" id="MobiDB-lite"/>
    </source>
</evidence>
<comment type="caution">
    <text evidence="2">The sequence shown here is derived from an EMBL/GenBank/DDBJ whole genome shotgun (WGS) entry which is preliminary data.</text>
</comment>
<reference evidence="3" key="1">
    <citation type="journal article" date="2019" name="Int. J. Syst. Evol. Microbiol.">
        <title>The Global Catalogue of Microorganisms (GCM) 10K type strain sequencing project: providing services to taxonomists for standard genome sequencing and annotation.</title>
        <authorList>
            <consortium name="The Broad Institute Genomics Platform"/>
            <consortium name="The Broad Institute Genome Sequencing Center for Infectious Disease"/>
            <person name="Wu L."/>
            <person name="Ma J."/>
        </authorList>
    </citation>
    <scope>NUCLEOTIDE SEQUENCE [LARGE SCALE GENOMIC DNA]</scope>
    <source>
        <strain evidence="3">JCM 31290</strain>
    </source>
</reference>
<accession>A0ABP8HKU5</accession>
<dbReference type="Proteomes" id="UP001501115">
    <property type="component" value="Unassembled WGS sequence"/>
</dbReference>
<dbReference type="SUPFAM" id="SSF50475">
    <property type="entry name" value="FMN-binding split barrel"/>
    <property type="match status" value="1"/>
</dbReference>
<dbReference type="PANTHER" id="PTHR35802:SF1">
    <property type="entry name" value="PROTEASE SYNTHASE AND SPORULATION PROTEIN PAI 2"/>
    <property type="match status" value="1"/>
</dbReference>
<dbReference type="Pfam" id="PF04299">
    <property type="entry name" value="FMN_bind_2"/>
    <property type="match status" value="1"/>
</dbReference>
<name>A0ABP8HKU5_9ACTN</name>
<evidence type="ECO:0000313" key="2">
    <source>
        <dbReference type="EMBL" id="GAA4340706.1"/>
    </source>
</evidence>
<keyword evidence="3" id="KW-1185">Reference proteome</keyword>
<dbReference type="Gene3D" id="2.30.110.10">
    <property type="entry name" value="Electron Transport, Fmn-binding Protein, Chain A"/>
    <property type="match status" value="1"/>
</dbReference>
<dbReference type="RefSeq" id="WP_345666335.1">
    <property type="nucleotide sequence ID" value="NZ_BAABET010000021.1"/>
</dbReference>
<dbReference type="InterPro" id="IPR007396">
    <property type="entry name" value="TR_PAI2-type"/>
</dbReference>
<dbReference type="EMBL" id="BAABET010000021">
    <property type="protein sequence ID" value="GAA4340706.1"/>
    <property type="molecule type" value="Genomic_DNA"/>
</dbReference>
<proteinExistence type="predicted"/>
<gene>
    <name evidence="2" type="ORF">GCM10023086_76390</name>
</gene>
<sequence length="215" mass="23786">MFIQPWDAALDDAEWQTWIADGHDFGILSVNGLLGHAPIVVPTHFTVDGTALLVHLARPNPVWETIEVDPNVTFTVTGDYAFVPGPWRAKPDVPPTVGVPTSYYAAVQFTCQATIVDEPEVKAELLRRQMAHFQPDGDHAPIEAGRPPYGRMLSGIRGLRLDVTEVRAKFKYDDHKPVAQRADTARRLTGRGQGLDASAAAQQRRRLDRTGTWKA</sequence>
<dbReference type="InterPro" id="IPR012349">
    <property type="entry name" value="Split_barrel_FMN-bd"/>
</dbReference>